<keyword evidence="1" id="KW-0472">Membrane</keyword>
<dbReference type="SUPFAM" id="SSF53300">
    <property type="entry name" value="vWA-like"/>
    <property type="match status" value="1"/>
</dbReference>
<keyword evidence="4" id="KW-1185">Reference proteome</keyword>
<dbReference type="Pfam" id="PF01882">
    <property type="entry name" value="DUF58"/>
    <property type="match status" value="1"/>
</dbReference>
<name>A0AAP2GSY6_9BACT</name>
<evidence type="ECO:0000256" key="1">
    <source>
        <dbReference type="SAM" id="Phobius"/>
    </source>
</evidence>
<evidence type="ECO:0000259" key="2">
    <source>
        <dbReference type="Pfam" id="PF01882"/>
    </source>
</evidence>
<feature type="transmembrane region" description="Helical" evidence="1">
    <location>
        <begin position="12"/>
        <end position="30"/>
    </location>
</feature>
<dbReference type="PANTHER" id="PTHR33608">
    <property type="entry name" value="BLL2464 PROTEIN"/>
    <property type="match status" value="1"/>
</dbReference>
<reference evidence="3 4" key="1">
    <citation type="submission" date="2021-05" db="EMBL/GenBank/DDBJ databases">
        <title>A Polyphasic approach of four new species of the genus Ohtaekwangia: Ohtaekwangia histidinii sp. nov., Ohtaekwangia cretensis sp. nov., Ohtaekwangia indiensis sp. nov., Ohtaekwangia reichenbachii sp. nov. from diverse environment.</title>
        <authorList>
            <person name="Octaviana S."/>
        </authorList>
    </citation>
    <scope>NUCLEOTIDE SEQUENCE [LARGE SCALE GENOMIC DNA]</scope>
    <source>
        <strain evidence="3 4">PWU5</strain>
    </source>
</reference>
<accession>A0AAP2GSY6</accession>
<evidence type="ECO:0000313" key="4">
    <source>
        <dbReference type="Proteomes" id="UP001319080"/>
    </source>
</evidence>
<comment type="caution">
    <text evidence="3">The sequence shown here is derived from an EMBL/GenBank/DDBJ whole genome shotgun (WGS) entry which is preliminary data.</text>
</comment>
<gene>
    <name evidence="3" type="ORF">KK062_00520</name>
</gene>
<dbReference type="PANTHER" id="PTHR33608:SF3">
    <property type="entry name" value="SLR2013 PROTEIN"/>
    <property type="match status" value="1"/>
</dbReference>
<proteinExistence type="predicted"/>
<keyword evidence="1" id="KW-0812">Transmembrane</keyword>
<dbReference type="InterPro" id="IPR002881">
    <property type="entry name" value="DUF58"/>
</dbReference>
<protein>
    <submittedName>
        <fullName evidence="3">DUF58 domain-containing protein</fullName>
    </submittedName>
</protein>
<dbReference type="Proteomes" id="UP001319080">
    <property type="component" value="Unassembled WGS sequence"/>
</dbReference>
<evidence type="ECO:0000313" key="3">
    <source>
        <dbReference type="EMBL" id="MBT1706680.1"/>
    </source>
</evidence>
<dbReference type="AlphaFoldDB" id="A0AAP2GSY6"/>
<feature type="domain" description="DUF58" evidence="2">
    <location>
        <begin position="205"/>
        <end position="368"/>
    </location>
</feature>
<dbReference type="RefSeq" id="WP_254082273.1">
    <property type="nucleotide sequence ID" value="NZ_JAHESE010000001.1"/>
</dbReference>
<feature type="transmembrane region" description="Helical" evidence="1">
    <location>
        <begin position="36"/>
        <end position="56"/>
    </location>
</feature>
<dbReference type="EMBL" id="JAHESE010000001">
    <property type="protein sequence ID" value="MBT1706680.1"/>
    <property type="molecule type" value="Genomic_DNA"/>
</dbReference>
<organism evidence="3 4">
    <name type="scientific">Dawidia cretensis</name>
    <dbReference type="NCBI Taxonomy" id="2782350"/>
    <lineage>
        <taxon>Bacteria</taxon>
        <taxon>Pseudomonadati</taxon>
        <taxon>Bacteroidota</taxon>
        <taxon>Cytophagia</taxon>
        <taxon>Cytophagales</taxon>
        <taxon>Chryseotaleaceae</taxon>
        <taxon>Dawidia</taxon>
    </lineage>
</organism>
<dbReference type="InterPro" id="IPR036465">
    <property type="entry name" value="vWFA_dom_sf"/>
</dbReference>
<keyword evidence="1" id="KW-1133">Transmembrane helix</keyword>
<sequence>MKFIRPLYLTNRLFIATGTVVMLFILSFVLEWPIVIPQVAFLLLLAVILTDTLLLFRLRKGLHGHRITPEKLSNGDHNEIRIRVENYYPFIADITIIDEIPHQFQRRDLHFALSMPPGQSKTLQYSLRPVKRGEYSFGTVNIFVSSPIGFLRRRYKFSDDAMVPVYPSYLQMRKYELMAISNRLTEAGIKKIRRIGQNTEFELIKEYVSGDDFRNINWKASARRQHLMVNHYQDERSQQMYCLIDKGRVMQMPFEGMSLLDYAINASLVISNIAIKKSDKAGLITFQDTIGTTLPAGRKNNQMSQILEVLYNQKTAYRESDFSALYTHVRRKVNQRSLLLLFTNFESIHSLHRQLPFLKSLAQQHLLVVVFFENTELKAMTTAHAVDVRGIYHKVIAEKFAYDKKLIVKELSRHGIQALLTAPENLTVNTINKYLELKARGLF</sequence>